<dbReference type="Gene3D" id="3.30.450.40">
    <property type="match status" value="1"/>
</dbReference>
<protein>
    <recommendedName>
        <fullName evidence="3">HTH luxR-type domain-containing protein</fullName>
    </recommendedName>
</protein>
<evidence type="ECO:0008006" key="3">
    <source>
        <dbReference type="Google" id="ProtNLM"/>
    </source>
</evidence>
<evidence type="ECO:0000313" key="1">
    <source>
        <dbReference type="EMBL" id="MEL3954019.1"/>
    </source>
</evidence>
<reference evidence="1 2" key="1">
    <citation type="submission" date="2024-04" db="EMBL/GenBank/DDBJ databases">
        <title>Bacterial endophytes with biocontrol capabilities against important plant pathogens.</title>
        <authorList>
            <person name="Alayande K.A."/>
        </authorList>
    </citation>
    <scope>NUCLEOTIDE SEQUENCE [LARGE SCALE GENOMIC DNA]</scope>
    <source>
        <strain evidence="1 2">KV22</strain>
    </source>
</reference>
<dbReference type="InterPro" id="IPR016032">
    <property type="entry name" value="Sig_transdc_resp-reg_C-effctor"/>
</dbReference>
<dbReference type="SUPFAM" id="SSF46894">
    <property type="entry name" value="C-terminal effector domain of the bipartite response regulators"/>
    <property type="match status" value="1"/>
</dbReference>
<organism evidence="1 2">
    <name type="scientific">Stenotrophomonas bentonitica</name>
    <dbReference type="NCBI Taxonomy" id="1450134"/>
    <lineage>
        <taxon>Bacteria</taxon>
        <taxon>Pseudomonadati</taxon>
        <taxon>Pseudomonadota</taxon>
        <taxon>Gammaproteobacteria</taxon>
        <taxon>Lysobacterales</taxon>
        <taxon>Lysobacteraceae</taxon>
        <taxon>Stenotrophomonas</taxon>
    </lineage>
</organism>
<name>A0ABU9JND8_9GAMM</name>
<keyword evidence="2" id="KW-1185">Reference proteome</keyword>
<dbReference type="EMBL" id="JBBYHY010000005">
    <property type="protein sequence ID" value="MEL3954019.1"/>
    <property type="molecule type" value="Genomic_DNA"/>
</dbReference>
<gene>
    <name evidence="1" type="ORF">AAE039_10635</name>
</gene>
<sequence length="374" mass="40911">MKAELMEELYAGVTDPERMQSFVERLGRAVGCHSGSVTLRDVHGGRHRALVAAGAMADPRTVERFNEDTLYSVDNLWFNRAAPTMRAGSVIVSDRVATLDEMRGTRYYLDFLRQIDTLRSVALCASRKPDQVTMLTFVGTERRGDFDAREVALCEALAPHFVNAFELRQALQDAWRQAGTLALLLLDENLRPVSVNAGGEEMLLARVLRVRRKAALEPVHPASRAGWNALVRRLALRGGPAQDPGEDIVALHDADGLLAGFASLRPYGKYIPGTGTARFVMTVNTLVRRSSAGLSATLRELFGLTPGEATLAVALHHQGELSAAAATCGIGVGSARTRLQSIFEKTRLHRQVDLVRMLDTLNGMLASERPLPLY</sequence>
<dbReference type="InterPro" id="IPR029016">
    <property type="entry name" value="GAF-like_dom_sf"/>
</dbReference>
<evidence type="ECO:0000313" key="2">
    <source>
        <dbReference type="Proteomes" id="UP001455088"/>
    </source>
</evidence>
<accession>A0ABU9JND8</accession>
<comment type="caution">
    <text evidence="1">The sequence shown here is derived from an EMBL/GenBank/DDBJ whole genome shotgun (WGS) entry which is preliminary data.</text>
</comment>
<dbReference type="RefSeq" id="WP_139146347.1">
    <property type="nucleotide sequence ID" value="NZ_JBBYHY010000005.1"/>
</dbReference>
<proteinExistence type="predicted"/>
<dbReference type="Proteomes" id="UP001455088">
    <property type="component" value="Unassembled WGS sequence"/>
</dbReference>